<keyword evidence="2" id="KW-1185">Reference proteome</keyword>
<name>A0AAV2GZV4_LYMST</name>
<sequence length="118" mass="13052">LSAEVALPALAALLEKIDESVIVSLQPFPLLVVLADLYVESYVIICNDELNRVKLTLKQASQKCILLLSAAIAKYPKLFPESSFCWLKSIAVKSGWLYVALLKPVLDLCCDLEVNILF</sequence>
<feature type="non-terminal residue" evidence="1">
    <location>
        <position position="1"/>
    </location>
</feature>
<gene>
    <name evidence="1" type="ORF">GSLYS_00000678001</name>
</gene>
<evidence type="ECO:0000313" key="1">
    <source>
        <dbReference type="EMBL" id="CAL1526501.1"/>
    </source>
</evidence>
<reference evidence="1 2" key="1">
    <citation type="submission" date="2024-04" db="EMBL/GenBank/DDBJ databases">
        <authorList>
            <consortium name="Genoscope - CEA"/>
            <person name="William W."/>
        </authorList>
    </citation>
    <scope>NUCLEOTIDE SEQUENCE [LARGE SCALE GENOMIC DNA]</scope>
</reference>
<accession>A0AAV2GZV4</accession>
<protein>
    <submittedName>
        <fullName evidence="1">Uncharacterized protein</fullName>
    </submittedName>
</protein>
<evidence type="ECO:0000313" key="2">
    <source>
        <dbReference type="Proteomes" id="UP001497497"/>
    </source>
</evidence>
<dbReference type="AlphaFoldDB" id="A0AAV2GZV4"/>
<comment type="caution">
    <text evidence="1">The sequence shown here is derived from an EMBL/GenBank/DDBJ whole genome shotgun (WGS) entry which is preliminary data.</text>
</comment>
<proteinExistence type="predicted"/>
<dbReference type="Proteomes" id="UP001497497">
    <property type="component" value="Unassembled WGS sequence"/>
</dbReference>
<dbReference type="EMBL" id="CAXITT010000006">
    <property type="protein sequence ID" value="CAL1526501.1"/>
    <property type="molecule type" value="Genomic_DNA"/>
</dbReference>
<organism evidence="1 2">
    <name type="scientific">Lymnaea stagnalis</name>
    <name type="common">Great pond snail</name>
    <name type="synonym">Helix stagnalis</name>
    <dbReference type="NCBI Taxonomy" id="6523"/>
    <lineage>
        <taxon>Eukaryota</taxon>
        <taxon>Metazoa</taxon>
        <taxon>Spiralia</taxon>
        <taxon>Lophotrochozoa</taxon>
        <taxon>Mollusca</taxon>
        <taxon>Gastropoda</taxon>
        <taxon>Heterobranchia</taxon>
        <taxon>Euthyneura</taxon>
        <taxon>Panpulmonata</taxon>
        <taxon>Hygrophila</taxon>
        <taxon>Lymnaeoidea</taxon>
        <taxon>Lymnaeidae</taxon>
        <taxon>Lymnaea</taxon>
    </lineage>
</organism>